<dbReference type="InterPro" id="IPR036962">
    <property type="entry name" value="Glyco_hydro_3_N_sf"/>
</dbReference>
<dbReference type="Proteomes" id="UP001165060">
    <property type="component" value="Unassembled WGS sequence"/>
</dbReference>
<dbReference type="Pfam" id="PF14310">
    <property type="entry name" value="Fn3-like"/>
    <property type="match status" value="1"/>
</dbReference>
<dbReference type="Gene3D" id="3.20.20.300">
    <property type="entry name" value="Glycoside hydrolase, family 3, N-terminal domain"/>
    <property type="match status" value="1"/>
</dbReference>
<organism evidence="7 8">
    <name type="scientific">Tetraparma gracilis</name>
    <dbReference type="NCBI Taxonomy" id="2962635"/>
    <lineage>
        <taxon>Eukaryota</taxon>
        <taxon>Sar</taxon>
        <taxon>Stramenopiles</taxon>
        <taxon>Ochrophyta</taxon>
        <taxon>Bolidophyceae</taxon>
        <taxon>Parmales</taxon>
        <taxon>Triparmaceae</taxon>
        <taxon>Tetraparma</taxon>
    </lineage>
</organism>
<dbReference type="Pfam" id="PF01915">
    <property type="entry name" value="Glyco_hydro_3_C"/>
    <property type="match status" value="1"/>
</dbReference>
<dbReference type="InterPro" id="IPR044993">
    <property type="entry name" value="BXL"/>
</dbReference>
<evidence type="ECO:0000256" key="3">
    <source>
        <dbReference type="ARBA" id="ARBA00022801"/>
    </source>
</evidence>
<dbReference type="InterPro" id="IPR002772">
    <property type="entry name" value="Glyco_hydro_3_C"/>
</dbReference>
<feature type="chain" id="PRO_5047087234" description="Fibronectin type III-like domain-containing protein" evidence="5">
    <location>
        <begin position="20"/>
        <end position="752"/>
    </location>
</feature>
<feature type="domain" description="Fibronectin type III-like" evidence="6">
    <location>
        <begin position="665"/>
        <end position="739"/>
    </location>
</feature>
<evidence type="ECO:0000256" key="5">
    <source>
        <dbReference type="SAM" id="SignalP"/>
    </source>
</evidence>
<evidence type="ECO:0000256" key="2">
    <source>
        <dbReference type="ARBA" id="ARBA00022729"/>
    </source>
</evidence>
<comment type="similarity">
    <text evidence="1">Belongs to the glycosyl hydrolase 3 family.</text>
</comment>
<dbReference type="SUPFAM" id="SSF52279">
    <property type="entry name" value="Beta-D-glucan exohydrolase, C-terminal domain"/>
    <property type="match status" value="1"/>
</dbReference>
<evidence type="ECO:0000313" key="8">
    <source>
        <dbReference type="Proteomes" id="UP001165060"/>
    </source>
</evidence>
<gene>
    <name evidence="7" type="ORF">TeGR_g12011</name>
</gene>
<keyword evidence="3" id="KW-0378">Hydrolase</keyword>
<protein>
    <recommendedName>
        <fullName evidence="6">Fibronectin type III-like domain-containing protein</fullName>
    </recommendedName>
</protein>
<name>A0ABQ6N969_9STRA</name>
<dbReference type="InterPro" id="IPR013783">
    <property type="entry name" value="Ig-like_fold"/>
</dbReference>
<dbReference type="InterPro" id="IPR017853">
    <property type="entry name" value="GH"/>
</dbReference>
<evidence type="ECO:0000313" key="7">
    <source>
        <dbReference type="EMBL" id="GMI50202.1"/>
    </source>
</evidence>
<evidence type="ECO:0000256" key="4">
    <source>
        <dbReference type="ARBA" id="ARBA00023295"/>
    </source>
</evidence>
<dbReference type="InterPro" id="IPR026891">
    <property type="entry name" value="Fn3-like"/>
</dbReference>
<dbReference type="InterPro" id="IPR001764">
    <property type="entry name" value="Glyco_hydro_3_N"/>
</dbReference>
<proteinExistence type="inferred from homology"/>
<keyword evidence="2 5" id="KW-0732">Signal</keyword>
<comment type="caution">
    <text evidence="7">The sequence shown here is derived from an EMBL/GenBank/DDBJ whole genome shotgun (WGS) entry which is preliminary data.</text>
</comment>
<dbReference type="Gene3D" id="2.60.40.10">
    <property type="entry name" value="Immunoglobulins"/>
    <property type="match status" value="1"/>
</dbReference>
<accession>A0ABQ6N969</accession>
<sequence>MKLSTSALALALLGSSSWAAPNFHACVEPDSANTFGFCDPSLSIDERVADLRNRLSLEEKVYMTQPQEKFGNMCGTTTGEMDRLGIPQYTWLIETNTNVASSCMEDGRCATTFVGPEGMGASFNKTSWFMKGSVFGNEMRAYNNINWHRSTNSDHDPPYDYIGVTGFGPNINLARDPRFGRNSELPGEDPLLSGTYGSQMTQGMQEEDANGHPKMISYLKHLTAYSTETNRGHDNYIISDHDLWESYLPAFEKAFVEGGSSGAMCSYNAINGAPSCANEYILTDVVRGMWSPDAHVTSDCGAISNLMGDPVNAPSAEAAASMAMNAGTDIDMGSATMTDHLANATNIGMVDEATLDASFDRSMKVLFRAGRFDPVDSIEWSTFGKETVNSTEHQQISYEAALQSMVLLRNDDNVLPLKSGVSVAVVGPMANDPSRYLSSYAADEICFGGDHHCMTSLADAIAVNNGADKTASADGCDVDSDDESGFDEALDIAKDADVVVLALGIDNSVEYEGVDRTDTSLPGVQSKFGQAVLALGKPVILTLFNGGALAIDELMEGPSAIIEGFNPAVLGPKALSDQMFGLENRWGKLPITMYPHDFIEKVELTDYQLAAHDDSVGRTYRYYIEEPLFKFGHGLSLTKFEMSCSADGDAVECEVENVGSMDGDEVVQMYHVVGDDVKAEIGDAHPVFLRALVGFERVRVGAGETQKIKFDVPDFKIVNEDGDKVLYSGTHSLIFSRGVGDDEEEVEIDFQI</sequence>
<dbReference type="PANTHER" id="PTHR42721:SF3">
    <property type="entry name" value="BETA-D-XYLOSIDASE 5-RELATED"/>
    <property type="match status" value="1"/>
</dbReference>
<evidence type="ECO:0000256" key="1">
    <source>
        <dbReference type="ARBA" id="ARBA00005336"/>
    </source>
</evidence>
<dbReference type="SMART" id="SM01217">
    <property type="entry name" value="Fn3_like"/>
    <property type="match status" value="1"/>
</dbReference>
<feature type="signal peptide" evidence="5">
    <location>
        <begin position="1"/>
        <end position="19"/>
    </location>
</feature>
<keyword evidence="4" id="KW-0326">Glycosidase</keyword>
<reference evidence="7 8" key="1">
    <citation type="journal article" date="2023" name="Commun. Biol.">
        <title>Genome analysis of Parmales, the sister group of diatoms, reveals the evolutionary specialization of diatoms from phago-mixotrophs to photoautotrophs.</title>
        <authorList>
            <person name="Ban H."/>
            <person name="Sato S."/>
            <person name="Yoshikawa S."/>
            <person name="Yamada K."/>
            <person name="Nakamura Y."/>
            <person name="Ichinomiya M."/>
            <person name="Sato N."/>
            <person name="Blanc-Mathieu R."/>
            <person name="Endo H."/>
            <person name="Kuwata A."/>
            <person name="Ogata H."/>
        </authorList>
    </citation>
    <scope>NUCLEOTIDE SEQUENCE [LARGE SCALE GENOMIC DNA]</scope>
</reference>
<dbReference type="Pfam" id="PF00933">
    <property type="entry name" value="Glyco_hydro_3"/>
    <property type="match status" value="1"/>
</dbReference>
<dbReference type="EMBL" id="BRYB01006495">
    <property type="protein sequence ID" value="GMI50202.1"/>
    <property type="molecule type" value="Genomic_DNA"/>
</dbReference>
<keyword evidence="8" id="KW-1185">Reference proteome</keyword>
<dbReference type="Gene3D" id="3.40.50.1700">
    <property type="entry name" value="Glycoside hydrolase family 3 C-terminal domain"/>
    <property type="match status" value="1"/>
</dbReference>
<dbReference type="InterPro" id="IPR036881">
    <property type="entry name" value="Glyco_hydro_3_C_sf"/>
</dbReference>
<dbReference type="PANTHER" id="PTHR42721">
    <property type="entry name" value="SUGAR HYDROLASE-RELATED"/>
    <property type="match status" value="1"/>
</dbReference>
<dbReference type="SUPFAM" id="SSF51445">
    <property type="entry name" value="(Trans)glycosidases"/>
    <property type="match status" value="1"/>
</dbReference>
<evidence type="ECO:0000259" key="6">
    <source>
        <dbReference type="SMART" id="SM01217"/>
    </source>
</evidence>